<evidence type="ECO:0000256" key="1">
    <source>
        <dbReference type="ARBA" id="ARBA00004906"/>
    </source>
</evidence>
<accession>A0A1D1W4U0</accession>
<evidence type="ECO:0000256" key="3">
    <source>
        <dbReference type="ARBA" id="ARBA00022786"/>
    </source>
</evidence>
<comment type="caution">
    <text evidence="7">The sequence shown here is derived from an EMBL/GenBank/DDBJ whole genome shotgun (WGS) entry which is preliminary data.</text>
</comment>
<proteinExistence type="inferred from homology"/>
<dbReference type="Gene3D" id="1.25.40.10">
    <property type="entry name" value="Tetratricopeptide repeat domain"/>
    <property type="match status" value="1"/>
</dbReference>
<keyword evidence="4 6" id="KW-0040">ANK repeat</keyword>
<comment type="similarity">
    <text evidence="5">Belongs to the fem-1 family.</text>
</comment>
<dbReference type="EMBL" id="BDGG01000014">
    <property type="protein sequence ID" value="GAV07188.1"/>
    <property type="molecule type" value="Genomic_DNA"/>
</dbReference>
<evidence type="ECO:0000256" key="6">
    <source>
        <dbReference type="PROSITE-ProRule" id="PRU00023"/>
    </source>
</evidence>
<keyword evidence="8" id="KW-1185">Reference proteome</keyword>
<evidence type="ECO:0000256" key="5">
    <source>
        <dbReference type="ARBA" id="ARBA00038500"/>
    </source>
</evidence>
<dbReference type="Pfam" id="PF12796">
    <property type="entry name" value="Ank_2"/>
    <property type="match status" value="2"/>
</dbReference>
<keyword evidence="2" id="KW-0677">Repeat</keyword>
<name>A0A1D1W4U0_RAMVA</name>
<protein>
    <recommendedName>
        <fullName evidence="9">SOCS box domain-containing protein</fullName>
    </recommendedName>
</protein>
<dbReference type="GO" id="GO:0006511">
    <property type="term" value="P:ubiquitin-dependent protein catabolic process"/>
    <property type="evidence" value="ECO:0007669"/>
    <property type="project" value="TreeGrafter"/>
</dbReference>
<dbReference type="InterPro" id="IPR002110">
    <property type="entry name" value="Ankyrin_rpt"/>
</dbReference>
<evidence type="ECO:0000256" key="4">
    <source>
        <dbReference type="ARBA" id="ARBA00023043"/>
    </source>
</evidence>
<evidence type="ECO:0000313" key="8">
    <source>
        <dbReference type="Proteomes" id="UP000186922"/>
    </source>
</evidence>
<organism evidence="7 8">
    <name type="scientific">Ramazzottius varieornatus</name>
    <name type="common">Water bear</name>
    <name type="synonym">Tardigrade</name>
    <dbReference type="NCBI Taxonomy" id="947166"/>
    <lineage>
        <taxon>Eukaryota</taxon>
        <taxon>Metazoa</taxon>
        <taxon>Ecdysozoa</taxon>
        <taxon>Tardigrada</taxon>
        <taxon>Eutardigrada</taxon>
        <taxon>Parachela</taxon>
        <taxon>Hypsibioidea</taxon>
        <taxon>Ramazzottiidae</taxon>
        <taxon>Ramazzottius</taxon>
    </lineage>
</organism>
<dbReference type="PRINTS" id="PR01415">
    <property type="entry name" value="ANKYRIN"/>
</dbReference>
<dbReference type="GO" id="GO:0000151">
    <property type="term" value="C:ubiquitin ligase complex"/>
    <property type="evidence" value="ECO:0007669"/>
    <property type="project" value="TreeGrafter"/>
</dbReference>
<dbReference type="PROSITE" id="PS50088">
    <property type="entry name" value="ANK_REPEAT"/>
    <property type="match status" value="3"/>
</dbReference>
<dbReference type="PROSITE" id="PS50297">
    <property type="entry name" value="ANK_REP_REGION"/>
    <property type="match status" value="3"/>
</dbReference>
<dbReference type="SMART" id="SM00248">
    <property type="entry name" value="ANK"/>
    <property type="match status" value="8"/>
</dbReference>
<dbReference type="InterPro" id="IPR036770">
    <property type="entry name" value="Ankyrin_rpt-contain_sf"/>
</dbReference>
<dbReference type="AlphaFoldDB" id="A0A1D1W4U0"/>
<dbReference type="PANTHER" id="PTHR24173:SF85">
    <property type="entry name" value="PROTEIN FEM-1 HOMOLOG CG6966"/>
    <property type="match status" value="1"/>
</dbReference>
<keyword evidence="3" id="KW-0833">Ubl conjugation pathway</keyword>
<dbReference type="InterPro" id="IPR011990">
    <property type="entry name" value="TPR-like_helical_dom_sf"/>
</dbReference>
<dbReference type="OrthoDB" id="4429489at2759"/>
<evidence type="ECO:0000313" key="7">
    <source>
        <dbReference type="EMBL" id="GAV07188.1"/>
    </source>
</evidence>
<sequence>MSTSISSRNYHRLHKFIYRYSRLGRVDLIKARVAQQDLSPQEIHECVSMIPHGESCLVSAARQGHLDVVKYLVEEFGCLVEQRGTVQFEGDKVEGASALWSAAAAGFFEVVKYLVLDCSANVNGVTSTNSTPLRAACYDGRMQIVRFLVENGADLEIANRHGHTSLMIACYRGHIQIVKYLLERGASVNRKSIKGNTALHDCAESGHVDIMQLLIQHGAQMEKDAYGMTPLVSAAVVGHKNVVEYLVTRPVCSIEEHINALELLGATYIDRKHNLVEGLRLWERAMQERFPEDNALMDVSLPKVVRQSPVADMLRTKEFATLQELRIMADDPNEIRVQALLVRERILGASHPETSYLLRYRGAVFADQGDFRRCLQLWSYALEVQLRNLEPLNPMTVSSFVSFAELFSFKETQQSLHGVQNITWCDFKTVFDKIFAEILRGHRLLSSGQGSSASASTTRDLNSFDRILIVCLHLVSLFVRMRSTIEAADLVGDIQLKILQLIRLSPRGKNQRTLLHLACAKESTNLGPYRAFSFPCKETIQYLLQLSADPNAQDGDGSSVLCMITQQYPVSVDLVTLMMKHGGHIDIANKDRLSPVKFLKKTPMVSLLYTPQTFPRLRCLAAQAIRQNNIPFQLPSERLTNFISLH</sequence>
<evidence type="ECO:0000256" key="2">
    <source>
        <dbReference type="ARBA" id="ARBA00022737"/>
    </source>
</evidence>
<feature type="repeat" description="ANK" evidence="6">
    <location>
        <begin position="128"/>
        <end position="160"/>
    </location>
</feature>
<gene>
    <name evidence="7" type="primary">RvY_17059-1</name>
    <name evidence="7" type="synonym">RvY_17059.1</name>
    <name evidence="7" type="ORF">RvY_17059</name>
</gene>
<dbReference type="STRING" id="947166.A0A1D1W4U0"/>
<dbReference type="Pfam" id="PF00023">
    <property type="entry name" value="Ank"/>
    <property type="match status" value="2"/>
</dbReference>
<comment type="pathway">
    <text evidence="1">Protein modification; protein ubiquitination.</text>
</comment>
<feature type="repeat" description="ANK" evidence="6">
    <location>
        <begin position="161"/>
        <end position="193"/>
    </location>
</feature>
<reference evidence="7 8" key="1">
    <citation type="journal article" date="2016" name="Nat. Commun.">
        <title>Extremotolerant tardigrade genome and improved radiotolerance of human cultured cells by tardigrade-unique protein.</title>
        <authorList>
            <person name="Hashimoto T."/>
            <person name="Horikawa D.D."/>
            <person name="Saito Y."/>
            <person name="Kuwahara H."/>
            <person name="Kozuka-Hata H."/>
            <person name="Shin-I T."/>
            <person name="Minakuchi Y."/>
            <person name="Ohishi K."/>
            <person name="Motoyama A."/>
            <person name="Aizu T."/>
            <person name="Enomoto A."/>
            <person name="Kondo K."/>
            <person name="Tanaka S."/>
            <person name="Hara Y."/>
            <person name="Koshikawa S."/>
            <person name="Sagara H."/>
            <person name="Miura T."/>
            <person name="Yokobori S."/>
            <person name="Miyagawa K."/>
            <person name="Suzuki Y."/>
            <person name="Kubo T."/>
            <person name="Oyama M."/>
            <person name="Kohara Y."/>
            <person name="Fujiyama A."/>
            <person name="Arakawa K."/>
            <person name="Katayama T."/>
            <person name="Toyoda A."/>
            <person name="Kunieda T."/>
        </authorList>
    </citation>
    <scope>NUCLEOTIDE SEQUENCE [LARGE SCALE GENOMIC DNA]</scope>
    <source>
        <strain evidence="7 8">YOKOZUNA-1</strain>
    </source>
</reference>
<evidence type="ECO:0008006" key="9">
    <source>
        <dbReference type="Google" id="ProtNLM"/>
    </source>
</evidence>
<dbReference type="Gene3D" id="1.25.40.20">
    <property type="entry name" value="Ankyrin repeat-containing domain"/>
    <property type="match status" value="3"/>
</dbReference>
<dbReference type="Proteomes" id="UP000186922">
    <property type="component" value="Unassembled WGS sequence"/>
</dbReference>
<dbReference type="SUPFAM" id="SSF48403">
    <property type="entry name" value="Ankyrin repeat"/>
    <property type="match status" value="2"/>
</dbReference>
<feature type="repeat" description="ANK" evidence="6">
    <location>
        <begin position="194"/>
        <end position="226"/>
    </location>
</feature>
<dbReference type="PANTHER" id="PTHR24173">
    <property type="entry name" value="ANKYRIN REPEAT CONTAINING"/>
    <property type="match status" value="1"/>
</dbReference>